<dbReference type="EMBL" id="JARJCW010000095">
    <property type="protein sequence ID" value="KAJ7194871.1"/>
    <property type="molecule type" value="Genomic_DNA"/>
</dbReference>
<gene>
    <name evidence="2" type="ORF">GGX14DRAFT_576079</name>
    <name evidence="3" type="ORF">GGX14DRAFT_576082</name>
</gene>
<name>A0AAD6UYG1_9AGAR</name>
<dbReference type="Proteomes" id="UP001219525">
    <property type="component" value="Unassembled WGS sequence"/>
</dbReference>
<feature type="region of interest" description="Disordered" evidence="1">
    <location>
        <begin position="135"/>
        <end position="156"/>
    </location>
</feature>
<reference evidence="3" key="1">
    <citation type="submission" date="2023-03" db="EMBL/GenBank/DDBJ databases">
        <title>Massive genome expansion in bonnet fungi (Mycena s.s.) driven by repeated elements and novel gene families across ecological guilds.</title>
        <authorList>
            <consortium name="Lawrence Berkeley National Laboratory"/>
            <person name="Harder C.B."/>
            <person name="Miyauchi S."/>
            <person name="Viragh M."/>
            <person name="Kuo A."/>
            <person name="Thoen E."/>
            <person name="Andreopoulos B."/>
            <person name="Lu D."/>
            <person name="Skrede I."/>
            <person name="Drula E."/>
            <person name="Henrissat B."/>
            <person name="Morin E."/>
            <person name="Kohler A."/>
            <person name="Barry K."/>
            <person name="LaButti K."/>
            <person name="Morin E."/>
            <person name="Salamov A."/>
            <person name="Lipzen A."/>
            <person name="Mereny Z."/>
            <person name="Hegedus B."/>
            <person name="Baldrian P."/>
            <person name="Stursova M."/>
            <person name="Weitz H."/>
            <person name="Taylor A."/>
            <person name="Grigoriev I.V."/>
            <person name="Nagy L.G."/>
            <person name="Martin F."/>
            <person name="Kauserud H."/>
        </authorList>
    </citation>
    <scope>NUCLEOTIDE SEQUENCE</scope>
    <source>
        <strain evidence="3">9144</strain>
    </source>
</reference>
<feature type="compositionally biased region" description="Pro residues" evidence="1">
    <location>
        <begin position="28"/>
        <end position="55"/>
    </location>
</feature>
<comment type="caution">
    <text evidence="3">The sequence shown here is derived from an EMBL/GenBank/DDBJ whole genome shotgun (WGS) entry which is preliminary data.</text>
</comment>
<sequence length="182" mass="19212">MPLAKPTRPTRCTDDKLPTAPARTRPAPTAPHPRPHPYPHLYPRPHPATSPPATSPPRARTAPHPWLRTHTRAPHAPVPAPVPAAPPIPAPVPAAPHLQPRTHRVATPCPARTRTRTRGAALPCRVAAPCPARTRIPAHPRPPMPGGTGADVPGSSGVSGRLGHVLIDFLDVPTLSINSDSL</sequence>
<feature type="compositionally biased region" description="Low complexity" evidence="1">
    <location>
        <begin position="18"/>
        <end position="27"/>
    </location>
</feature>
<evidence type="ECO:0000313" key="3">
    <source>
        <dbReference type="EMBL" id="KAJ7194874.1"/>
    </source>
</evidence>
<evidence type="ECO:0000313" key="4">
    <source>
        <dbReference type="Proteomes" id="UP001219525"/>
    </source>
</evidence>
<evidence type="ECO:0000256" key="1">
    <source>
        <dbReference type="SAM" id="MobiDB-lite"/>
    </source>
</evidence>
<organism evidence="3 4">
    <name type="scientific">Mycena pura</name>
    <dbReference type="NCBI Taxonomy" id="153505"/>
    <lineage>
        <taxon>Eukaryota</taxon>
        <taxon>Fungi</taxon>
        <taxon>Dikarya</taxon>
        <taxon>Basidiomycota</taxon>
        <taxon>Agaricomycotina</taxon>
        <taxon>Agaricomycetes</taxon>
        <taxon>Agaricomycetidae</taxon>
        <taxon>Agaricales</taxon>
        <taxon>Marasmiineae</taxon>
        <taxon>Mycenaceae</taxon>
        <taxon>Mycena</taxon>
    </lineage>
</organism>
<proteinExistence type="predicted"/>
<dbReference type="AlphaFoldDB" id="A0AAD6UYG1"/>
<dbReference type="EMBL" id="JARJCW010000095">
    <property type="protein sequence ID" value="KAJ7194874.1"/>
    <property type="molecule type" value="Genomic_DNA"/>
</dbReference>
<keyword evidence="4" id="KW-1185">Reference proteome</keyword>
<evidence type="ECO:0000313" key="2">
    <source>
        <dbReference type="EMBL" id="KAJ7194871.1"/>
    </source>
</evidence>
<feature type="region of interest" description="Disordered" evidence="1">
    <location>
        <begin position="1"/>
        <end position="64"/>
    </location>
</feature>
<protein>
    <submittedName>
        <fullName evidence="3">Uncharacterized protein</fullName>
    </submittedName>
</protein>
<accession>A0AAD6UYG1</accession>